<accession>A0A5C5FWH7</accession>
<dbReference type="Proteomes" id="UP000311382">
    <property type="component" value="Unassembled WGS sequence"/>
</dbReference>
<evidence type="ECO:0000256" key="1">
    <source>
        <dbReference type="ARBA" id="ARBA00010954"/>
    </source>
</evidence>
<sequence length="755" mass="79460">MSAFAVQLDALLLDLRSLPSPSQSPRQAPVQHIQHAAIRLERAYAELKHAGTHAPATLFIRLRNRLDELAAALDDAHSASESPSWDKLAKDTRQVVTSVDDLLATSTSTAAPTPTSSHSRTPSADLPRRLPAQQPAPANASPAADLDAFLSTAAGKPPPTTANGASPLAAARARALSELHTLFQLSTSPSSVLLPGQSLRSIFRSSLPPPDAAVAAPSEPTSLEDRISSQLHRAYFDSFAATLSSSSSSSASTAEQHAAWTRLAQDLRDAVLPLVPSRLKTPGGSQPLRAHLEATLRASAASGGATAFDARAALKAVRECVDALGRLCAPARDDAVRSLADEIDRALAGPASDSSSALVDLVRRTLKVARGMERDVRRFRAGAVVHLASEAELRGVVREEAGARERALVEGWCGGADGVRRETRGWCARALGRAQSDSEGAGDAGASKEDVAAALVETLFSDKAVALPPFASSDSSAPHDDASSDPAPPPPPPPGNLLPAILLAPSATLFELQNRLQALTILACLLILSPSADPARLWALLESEVAPPTAPPPGANGEEAAPRDPVSEPSPTRIAHLADELLPRAGPSPPPAKADADADAEARRLRAAVERVLRYEDPVWRLLHGRLRDAVKGAVVGAVRGDAAQALTEGLEREQPAVPPQLRTGRTLRGKPAVAARATRGARDDEAQQAAARRRVVDLPPVKGFDAPLLRDELRRTVQDRVVGDVWGWVEEVWGEVLGWRGEEHGAGRECAAEA</sequence>
<comment type="similarity">
    <text evidence="1">Belongs to the TCP11 family.</text>
</comment>
<keyword evidence="4" id="KW-1185">Reference proteome</keyword>
<feature type="region of interest" description="Disordered" evidence="2">
    <location>
        <begin position="470"/>
        <end position="499"/>
    </location>
</feature>
<evidence type="ECO:0000313" key="3">
    <source>
        <dbReference type="EMBL" id="TNY20995.1"/>
    </source>
</evidence>
<dbReference type="AlphaFoldDB" id="A0A5C5FWH7"/>
<evidence type="ECO:0000313" key="4">
    <source>
        <dbReference type="Proteomes" id="UP000311382"/>
    </source>
</evidence>
<dbReference type="InterPro" id="IPR008862">
    <property type="entry name" value="Tcp11"/>
</dbReference>
<feature type="region of interest" description="Disordered" evidence="2">
    <location>
        <begin position="105"/>
        <end position="143"/>
    </location>
</feature>
<dbReference type="Pfam" id="PF05794">
    <property type="entry name" value="Tcp11"/>
    <property type="match status" value="1"/>
</dbReference>
<feature type="compositionally biased region" description="Pro residues" evidence="2">
    <location>
        <begin position="486"/>
        <end position="496"/>
    </location>
</feature>
<comment type="caution">
    <text evidence="3">The sequence shown here is derived from an EMBL/GenBank/DDBJ whole genome shotgun (WGS) entry which is preliminary data.</text>
</comment>
<organism evidence="3 4">
    <name type="scientific">Rhodotorula diobovata</name>
    <dbReference type="NCBI Taxonomy" id="5288"/>
    <lineage>
        <taxon>Eukaryota</taxon>
        <taxon>Fungi</taxon>
        <taxon>Dikarya</taxon>
        <taxon>Basidiomycota</taxon>
        <taxon>Pucciniomycotina</taxon>
        <taxon>Microbotryomycetes</taxon>
        <taxon>Sporidiobolales</taxon>
        <taxon>Sporidiobolaceae</taxon>
        <taxon>Rhodotorula</taxon>
    </lineage>
</organism>
<dbReference type="OrthoDB" id="276323at2759"/>
<dbReference type="EMBL" id="SOZI01000053">
    <property type="protein sequence ID" value="TNY20995.1"/>
    <property type="molecule type" value="Genomic_DNA"/>
</dbReference>
<gene>
    <name evidence="3" type="ORF">DMC30DRAFT_416477</name>
</gene>
<protein>
    <submittedName>
        <fullName evidence="3">Uncharacterized protein</fullName>
    </submittedName>
</protein>
<name>A0A5C5FWH7_9BASI</name>
<reference evidence="3 4" key="1">
    <citation type="submission" date="2019-03" db="EMBL/GenBank/DDBJ databases">
        <title>Rhodosporidium diobovatum UCD-FST 08-225 genome sequencing, assembly, and annotation.</title>
        <authorList>
            <person name="Fakankun I.U."/>
            <person name="Fristensky B."/>
            <person name="Levin D.B."/>
        </authorList>
    </citation>
    <scope>NUCLEOTIDE SEQUENCE [LARGE SCALE GENOMIC DNA]</scope>
    <source>
        <strain evidence="3 4">UCD-FST 08-225</strain>
    </source>
</reference>
<evidence type="ECO:0000256" key="2">
    <source>
        <dbReference type="SAM" id="MobiDB-lite"/>
    </source>
</evidence>
<feature type="region of interest" description="Disordered" evidence="2">
    <location>
        <begin position="548"/>
        <end position="571"/>
    </location>
</feature>
<proteinExistence type="inferred from homology"/>